<evidence type="ECO:0000313" key="2">
    <source>
        <dbReference type="Proteomes" id="UP000694523"/>
    </source>
</evidence>
<keyword evidence="2" id="KW-1185">Reference proteome</keyword>
<evidence type="ECO:0000313" key="1">
    <source>
        <dbReference type="Ensembl" id="ENSNMLP00000042770.1"/>
    </source>
</evidence>
<dbReference type="AlphaFoldDB" id="A0A8C6V2E2"/>
<sequence length="144" mass="16647">MVKCLIRIQTKVNVQLRIINHCYRDVKVRVLALGPRLLGKGGVLPLPQTTVSTDYGQRILHRRTLQEHGHGCRDFASCAGKLALNFLLSEAHLLSFRPNPTLFLRDFMDLFEKRSYRLCYAQSRQILEAKQGRAWLVLGWETVW</sequence>
<dbReference type="Ensembl" id="ENSNMLT00000047499.1">
    <property type="protein sequence ID" value="ENSNMLP00000042770.1"/>
    <property type="gene ID" value="ENSNMLG00000026024.1"/>
</dbReference>
<protein>
    <submittedName>
        <fullName evidence="1">Uncharacterized protein</fullName>
    </submittedName>
</protein>
<accession>A0A8C6V2E2</accession>
<reference evidence="1" key="1">
    <citation type="submission" date="2025-08" db="UniProtKB">
        <authorList>
            <consortium name="Ensembl"/>
        </authorList>
    </citation>
    <scope>IDENTIFICATION</scope>
</reference>
<name>A0A8C6V2E2_9GOBI</name>
<dbReference type="Proteomes" id="UP000694523">
    <property type="component" value="Unplaced"/>
</dbReference>
<reference evidence="1" key="2">
    <citation type="submission" date="2025-09" db="UniProtKB">
        <authorList>
            <consortium name="Ensembl"/>
        </authorList>
    </citation>
    <scope>IDENTIFICATION</scope>
</reference>
<proteinExistence type="predicted"/>
<organism evidence="1 2">
    <name type="scientific">Neogobius melanostomus</name>
    <name type="common">round goby</name>
    <dbReference type="NCBI Taxonomy" id="47308"/>
    <lineage>
        <taxon>Eukaryota</taxon>
        <taxon>Metazoa</taxon>
        <taxon>Chordata</taxon>
        <taxon>Craniata</taxon>
        <taxon>Vertebrata</taxon>
        <taxon>Euteleostomi</taxon>
        <taxon>Actinopterygii</taxon>
        <taxon>Neopterygii</taxon>
        <taxon>Teleostei</taxon>
        <taxon>Neoteleostei</taxon>
        <taxon>Acanthomorphata</taxon>
        <taxon>Gobiaria</taxon>
        <taxon>Gobiiformes</taxon>
        <taxon>Gobioidei</taxon>
        <taxon>Gobiidae</taxon>
        <taxon>Benthophilinae</taxon>
        <taxon>Neogobiini</taxon>
        <taxon>Neogobius</taxon>
    </lineage>
</organism>